<reference evidence="2 3" key="1">
    <citation type="journal article" date="2023" name="G3 (Bethesda)">
        <title>A chromosome-level genome assembly of Zasmidium syzygii isolated from banana leaves.</title>
        <authorList>
            <person name="van Westerhoven A.C."/>
            <person name="Mehrabi R."/>
            <person name="Talebi R."/>
            <person name="Steentjes M.B.F."/>
            <person name="Corcolon B."/>
            <person name="Chong P.A."/>
            <person name="Kema G.H.J."/>
            <person name="Seidl M.F."/>
        </authorList>
    </citation>
    <scope>NUCLEOTIDE SEQUENCE [LARGE SCALE GENOMIC DNA]</scope>
    <source>
        <strain evidence="2 3">P124</strain>
    </source>
</reference>
<evidence type="ECO:0000259" key="1">
    <source>
        <dbReference type="Pfam" id="PF12937"/>
    </source>
</evidence>
<dbReference type="Proteomes" id="UP001305779">
    <property type="component" value="Unassembled WGS sequence"/>
</dbReference>
<dbReference type="Pfam" id="PF12937">
    <property type="entry name" value="F-box-like"/>
    <property type="match status" value="1"/>
</dbReference>
<comment type="caution">
    <text evidence="2">The sequence shown here is derived from an EMBL/GenBank/DDBJ whole genome shotgun (WGS) entry which is preliminary data.</text>
</comment>
<dbReference type="InterPro" id="IPR036047">
    <property type="entry name" value="F-box-like_dom_sf"/>
</dbReference>
<dbReference type="SUPFAM" id="SSF81383">
    <property type="entry name" value="F-box domain"/>
    <property type="match status" value="1"/>
</dbReference>
<organism evidence="2 3">
    <name type="scientific">Zasmidium cellare</name>
    <name type="common">Wine cellar mold</name>
    <name type="synonym">Racodium cellare</name>
    <dbReference type="NCBI Taxonomy" id="395010"/>
    <lineage>
        <taxon>Eukaryota</taxon>
        <taxon>Fungi</taxon>
        <taxon>Dikarya</taxon>
        <taxon>Ascomycota</taxon>
        <taxon>Pezizomycotina</taxon>
        <taxon>Dothideomycetes</taxon>
        <taxon>Dothideomycetidae</taxon>
        <taxon>Mycosphaerellales</taxon>
        <taxon>Mycosphaerellaceae</taxon>
        <taxon>Zasmidium</taxon>
    </lineage>
</organism>
<dbReference type="InterPro" id="IPR001810">
    <property type="entry name" value="F-box_dom"/>
</dbReference>
<sequence>MAHMLGLPAELNTRIFSFLDDRRDVARCRLVCWTFHKLSSPFLITRVVFALRLDTIAKLREVVNHPYFSKYVDTLFYDASRYMSDSAHDWYRYVGECQMSPRNLVDEEWMRRERENREVIGKLAALQLDDSFPAYDPDLRLSHPRDNSHHHQMGCPKSFSEYYIRYKNQVLLEDNGIGHHVLREVFLRLPKLRHIEVGDYRCLARSGESYDSMCQRLFGLVLEPTSPLEGFSVYFDDLFEATAELGLQLHSVGTVRHPFTSTKAILEDDAESLNYPRTYRKIGRLLSLLKPGPYSLGASLRELEVVFEDSSVALEDLGEALSNTGALEKLSVTILKYRKESDPGHITAYTEQPVPQDLLGAYLPCLKYLELRHLQLSSTQPLQDFLERHADTLRELRLIECAMMDRAGEQEKLAEWAGQNLYLTGVEVLTASDLTFLLMLQAWRIERGALKEDEESARKSGWERIRAREAKYLGGRQNTLGRTVDIADESISPEELRMQWWQRPCRM</sequence>
<gene>
    <name evidence="2" type="ORF">PRZ48_008923</name>
</gene>
<proteinExistence type="predicted"/>
<evidence type="ECO:0000313" key="2">
    <source>
        <dbReference type="EMBL" id="KAK4500733.1"/>
    </source>
</evidence>
<name>A0ABR0EHR2_ZASCE</name>
<dbReference type="Gene3D" id="1.20.1280.50">
    <property type="match status" value="1"/>
</dbReference>
<evidence type="ECO:0000313" key="3">
    <source>
        <dbReference type="Proteomes" id="UP001305779"/>
    </source>
</evidence>
<keyword evidence="3" id="KW-1185">Reference proteome</keyword>
<protein>
    <recommendedName>
        <fullName evidence="1">F-box domain-containing protein</fullName>
    </recommendedName>
</protein>
<dbReference type="EMBL" id="JAXOVC010000006">
    <property type="protein sequence ID" value="KAK4500733.1"/>
    <property type="molecule type" value="Genomic_DNA"/>
</dbReference>
<accession>A0ABR0EHR2</accession>
<feature type="domain" description="F-box" evidence="1">
    <location>
        <begin position="6"/>
        <end position="49"/>
    </location>
</feature>